<feature type="domain" description="Integrase catalytic" evidence="16">
    <location>
        <begin position="797"/>
        <end position="980"/>
    </location>
</feature>
<keyword evidence="13" id="KW-0238">DNA-binding</keyword>
<dbReference type="Gene3D" id="3.30.420.10">
    <property type="entry name" value="Ribonuclease H-like superfamily/Ribonuclease H"/>
    <property type="match status" value="1"/>
</dbReference>
<reference evidence="17" key="1">
    <citation type="journal article" date="2019" name="Sci. Rep.">
        <title>Draft genome of Tanacetum cinerariifolium, the natural source of mosquito coil.</title>
        <authorList>
            <person name="Yamashiro T."/>
            <person name="Shiraishi A."/>
            <person name="Satake H."/>
            <person name="Nakayama K."/>
        </authorList>
    </citation>
    <scope>NUCLEOTIDE SEQUENCE</scope>
</reference>
<dbReference type="PANTHER" id="PTHR37984:SF5">
    <property type="entry name" value="PROTEIN NYNRIN-LIKE"/>
    <property type="match status" value="1"/>
</dbReference>
<dbReference type="GO" id="GO:0006508">
    <property type="term" value="P:proteolysis"/>
    <property type="evidence" value="ECO:0007669"/>
    <property type="project" value="UniProtKB-KW"/>
</dbReference>
<keyword evidence="4" id="KW-0540">Nuclease</keyword>
<evidence type="ECO:0000256" key="1">
    <source>
        <dbReference type="ARBA" id="ARBA00022670"/>
    </source>
</evidence>
<protein>
    <submittedName>
        <fullName evidence="17">Putative reverse transcriptase domain-containing protein</fullName>
    </submittedName>
</protein>
<evidence type="ECO:0000256" key="5">
    <source>
        <dbReference type="ARBA" id="ARBA00022723"/>
    </source>
</evidence>
<dbReference type="GO" id="GO:0003964">
    <property type="term" value="F:RNA-directed DNA polymerase activity"/>
    <property type="evidence" value="ECO:0007669"/>
    <property type="project" value="UniProtKB-KW"/>
</dbReference>
<accession>A0A6L2LV10</accession>
<evidence type="ECO:0000256" key="15">
    <source>
        <dbReference type="SAM" id="MobiDB-lite"/>
    </source>
</evidence>
<dbReference type="InterPro" id="IPR050951">
    <property type="entry name" value="Retrovirus_Pol_polyprotein"/>
</dbReference>
<evidence type="ECO:0000256" key="10">
    <source>
        <dbReference type="ARBA" id="ARBA00022908"/>
    </source>
</evidence>
<keyword evidence="10" id="KW-0229">DNA integration</keyword>
<dbReference type="Gene3D" id="1.10.340.70">
    <property type="match status" value="1"/>
</dbReference>
<dbReference type="Pfam" id="PF08284">
    <property type="entry name" value="RVP_2"/>
    <property type="match status" value="1"/>
</dbReference>
<dbReference type="GO" id="GO:0015074">
    <property type="term" value="P:DNA integration"/>
    <property type="evidence" value="ECO:0007669"/>
    <property type="project" value="UniProtKB-KW"/>
</dbReference>
<dbReference type="InterPro" id="IPR001584">
    <property type="entry name" value="Integrase_cat-core"/>
</dbReference>
<keyword evidence="11 17" id="KW-0695">RNA-directed DNA polymerase</keyword>
<dbReference type="SUPFAM" id="SSF53098">
    <property type="entry name" value="Ribonuclease H-like"/>
    <property type="match status" value="1"/>
</dbReference>
<evidence type="ECO:0000256" key="4">
    <source>
        <dbReference type="ARBA" id="ARBA00022722"/>
    </source>
</evidence>
<evidence type="ECO:0000256" key="6">
    <source>
        <dbReference type="ARBA" id="ARBA00022750"/>
    </source>
</evidence>
<dbReference type="InterPro" id="IPR043502">
    <property type="entry name" value="DNA/RNA_pol_sf"/>
</dbReference>
<keyword evidence="2" id="KW-0808">Transferase</keyword>
<evidence type="ECO:0000256" key="13">
    <source>
        <dbReference type="ARBA" id="ARBA00023125"/>
    </source>
</evidence>
<keyword evidence="5" id="KW-0479">Metal-binding</keyword>
<keyword evidence="8" id="KW-0378">Hydrolase</keyword>
<dbReference type="GO" id="GO:0046872">
    <property type="term" value="F:metal ion binding"/>
    <property type="evidence" value="ECO:0007669"/>
    <property type="project" value="UniProtKB-KW"/>
</dbReference>
<keyword evidence="12" id="KW-0239">DNA-directed DNA polymerase</keyword>
<dbReference type="AlphaFoldDB" id="A0A6L2LV10"/>
<dbReference type="Pfam" id="PF17921">
    <property type="entry name" value="Integrase_H2C2"/>
    <property type="match status" value="1"/>
</dbReference>
<dbReference type="SUPFAM" id="SSF56672">
    <property type="entry name" value="DNA/RNA polymerases"/>
    <property type="match status" value="1"/>
</dbReference>
<dbReference type="GO" id="GO:0004519">
    <property type="term" value="F:endonuclease activity"/>
    <property type="evidence" value="ECO:0007669"/>
    <property type="project" value="UniProtKB-KW"/>
</dbReference>
<keyword evidence="3" id="KW-0548">Nucleotidyltransferase</keyword>
<sequence>MRVETQDRKKAQRFKDKDLEISVVKTNQGQIPRYQYFVKEYQVKDQDPRSQACKSNFKRIPKNTRLQDSRRHKKDPELNGHPMGGDPLSLDYVFDFPDDDLALNVEEEPEEELDMDVEEDIPPIVWVPPSGSTFHVGGPSSVTLTQPHLLGHEVRRLRRDIDTLHGSIRTLVRGIGACQTKISTSGTRVDRIWKHMDAFDVDITFLNQSTARVEDDVTALQAHAETAVARQLQAEQDRASDREKIKRLRARLDSTKVSATLAAMDRDMIERDLYSIRVCLSGLQSEMIRRGIVEACLTESIDVLAIYRDARPLRTMPPRRIHRSVVKQLIVDPMTEVVAVAIEKHKANRANEAGAGVGNARGNAEAGNAGGNVALEVRVLDQVVWAKAARISDSNKQKWEDQQRAKENVYAGNLPLCNKCKLHHNGSNTQQVVTCFGCGKNGDYKSKCPNKKDGDARGRAYVIRIEEPQQNLNVVMGTFLLNHYYASILFDSGADKIFVSTAFSTLIDIVRFKLDTSYDVELADGKYDKIVRIPYSNKMLTIEGDRGKSRFKFHILYKGPKVHRERMSAIPGTYLLGISPTRQVEFKIDLVPGVITNFEFEKKIFKRQHLELVMSLRVPTLPEGTEDFAVYCDVSLNGLGAVLMQREKVITYAFWQLKTHKENYTTHDLELGVVVFALRLWRHYLYGTKCTLYTDDKSLHYILDQKELNMSQRRWIELLNDYDCEIRYHPIKANIIADALSQKERIRPIRVRALVMMIHTNFLAKIPSAQIEAMKEENVKEENLSDLVMHDSHKSKYSIHPRSNKMYHDLKQLYWWPNMKAKIVAYVSKCLTYAKVKAEYQKPSGLLQQPEIPETNSMERLNRLYLKEIVYRHGVPVSVISDRDSRFTSRFWQSHQKALGTRLDMSTAYHPQIDGQSERTIQTLEDIPFKILAKVGLIAYKLELPQKLSGIHNRSYVSSLKKCLSDENLVVPLEEIHLDDKLHFVEEPIEVMDREVKQLKQSRIPIITVGNVKIISEATRGFAGRLVGLILDHRHLRPPHRRLFLEPQHQ</sequence>
<dbReference type="InterPro" id="IPR056924">
    <property type="entry name" value="SH3_Tf2-1"/>
</dbReference>
<dbReference type="InterPro" id="IPR036397">
    <property type="entry name" value="RNaseH_sf"/>
</dbReference>
<dbReference type="Pfam" id="PF24626">
    <property type="entry name" value="SH3_Tf2-1"/>
    <property type="match status" value="1"/>
</dbReference>
<keyword evidence="7" id="KW-0255">Endonuclease</keyword>
<gene>
    <name evidence="17" type="ORF">Tci_037604</name>
</gene>
<dbReference type="PANTHER" id="PTHR37984">
    <property type="entry name" value="PROTEIN CBG26694"/>
    <property type="match status" value="1"/>
</dbReference>
<feature type="region of interest" description="Disordered" evidence="15">
    <location>
        <begin position="60"/>
        <end position="86"/>
    </location>
</feature>
<dbReference type="GO" id="GO:0006310">
    <property type="term" value="P:DNA recombination"/>
    <property type="evidence" value="ECO:0007669"/>
    <property type="project" value="UniProtKB-KW"/>
</dbReference>
<dbReference type="EMBL" id="BKCJ010005237">
    <property type="protein sequence ID" value="GEU65626.1"/>
    <property type="molecule type" value="Genomic_DNA"/>
</dbReference>
<dbReference type="GO" id="GO:0004190">
    <property type="term" value="F:aspartic-type endopeptidase activity"/>
    <property type="evidence" value="ECO:0007669"/>
    <property type="project" value="UniProtKB-KW"/>
</dbReference>
<dbReference type="GO" id="GO:0003677">
    <property type="term" value="F:DNA binding"/>
    <property type="evidence" value="ECO:0007669"/>
    <property type="project" value="UniProtKB-KW"/>
</dbReference>
<keyword evidence="14" id="KW-0233">DNA recombination</keyword>
<name>A0A6L2LV10_TANCI</name>
<comment type="caution">
    <text evidence="17">The sequence shown here is derived from an EMBL/GenBank/DDBJ whole genome shotgun (WGS) entry which is preliminary data.</text>
</comment>
<dbReference type="PROSITE" id="PS50994">
    <property type="entry name" value="INTEGRASE"/>
    <property type="match status" value="1"/>
</dbReference>
<evidence type="ECO:0000256" key="12">
    <source>
        <dbReference type="ARBA" id="ARBA00022932"/>
    </source>
</evidence>
<organism evidence="17">
    <name type="scientific">Tanacetum cinerariifolium</name>
    <name type="common">Dalmatian daisy</name>
    <name type="synonym">Chrysanthemum cinerariifolium</name>
    <dbReference type="NCBI Taxonomy" id="118510"/>
    <lineage>
        <taxon>Eukaryota</taxon>
        <taxon>Viridiplantae</taxon>
        <taxon>Streptophyta</taxon>
        <taxon>Embryophyta</taxon>
        <taxon>Tracheophyta</taxon>
        <taxon>Spermatophyta</taxon>
        <taxon>Magnoliopsida</taxon>
        <taxon>eudicotyledons</taxon>
        <taxon>Gunneridae</taxon>
        <taxon>Pentapetalae</taxon>
        <taxon>asterids</taxon>
        <taxon>campanulids</taxon>
        <taxon>Asterales</taxon>
        <taxon>Asteraceae</taxon>
        <taxon>Asteroideae</taxon>
        <taxon>Anthemideae</taxon>
        <taxon>Anthemidinae</taxon>
        <taxon>Tanacetum</taxon>
    </lineage>
</organism>
<dbReference type="InterPro" id="IPR012337">
    <property type="entry name" value="RNaseH-like_sf"/>
</dbReference>
<dbReference type="CDD" id="cd09274">
    <property type="entry name" value="RNase_HI_RT_Ty3"/>
    <property type="match status" value="1"/>
</dbReference>
<feature type="compositionally biased region" description="Basic and acidic residues" evidence="15">
    <location>
        <begin position="65"/>
        <end position="78"/>
    </location>
</feature>
<evidence type="ECO:0000256" key="9">
    <source>
        <dbReference type="ARBA" id="ARBA00022842"/>
    </source>
</evidence>
<evidence type="ECO:0000256" key="11">
    <source>
        <dbReference type="ARBA" id="ARBA00022918"/>
    </source>
</evidence>
<dbReference type="InterPro" id="IPR041588">
    <property type="entry name" value="Integrase_H2C2"/>
</dbReference>
<keyword evidence="6" id="KW-0064">Aspartyl protease</keyword>
<evidence type="ECO:0000256" key="2">
    <source>
        <dbReference type="ARBA" id="ARBA00022679"/>
    </source>
</evidence>
<evidence type="ECO:0000256" key="14">
    <source>
        <dbReference type="ARBA" id="ARBA00023172"/>
    </source>
</evidence>
<evidence type="ECO:0000256" key="7">
    <source>
        <dbReference type="ARBA" id="ARBA00022759"/>
    </source>
</evidence>
<dbReference type="Pfam" id="PF17917">
    <property type="entry name" value="RT_RNaseH"/>
    <property type="match status" value="1"/>
</dbReference>
<evidence type="ECO:0000256" key="3">
    <source>
        <dbReference type="ARBA" id="ARBA00022695"/>
    </source>
</evidence>
<dbReference type="GO" id="GO:0003887">
    <property type="term" value="F:DNA-directed DNA polymerase activity"/>
    <property type="evidence" value="ECO:0007669"/>
    <property type="project" value="UniProtKB-KW"/>
</dbReference>
<dbReference type="InterPro" id="IPR041373">
    <property type="entry name" value="RT_RNaseH"/>
</dbReference>
<keyword evidence="1" id="KW-0645">Protease</keyword>
<keyword evidence="9" id="KW-0460">Magnesium</keyword>
<evidence type="ECO:0000259" key="16">
    <source>
        <dbReference type="PROSITE" id="PS50994"/>
    </source>
</evidence>
<proteinExistence type="predicted"/>
<evidence type="ECO:0000313" key="17">
    <source>
        <dbReference type="EMBL" id="GEU65626.1"/>
    </source>
</evidence>
<evidence type="ECO:0000256" key="8">
    <source>
        <dbReference type="ARBA" id="ARBA00022801"/>
    </source>
</evidence>